<keyword evidence="2" id="KW-1185">Reference proteome</keyword>
<dbReference type="GeneID" id="30153364"/>
<sequence>MRLHISCSSTAVRHLCGYIEESYKQFWQTLWISKGIAKSKGESSAYIKSNTKTVVARRESMSYDVDNDFVGESFYVEKMFLIEPKIREKYDKNTCPLSQEAHHLESKDDARLPILPESSPLISLRTLQQRLESVFCESASILRARLDWQDGSMIRPLLLHRSLLSSGAYIRGSTTTCTRPITVI</sequence>
<organism evidence="1 2">
    <name type="scientific">Cryptococcus amylolentus CBS 6039</name>
    <dbReference type="NCBI Taxonomy" id="1295533"/>
    <lineage>
        <taxon>Eukaryota</taxon>
        <taxon>Fungi</taxon>
        <taxon>Dikarya</taxon>
        <taxon>Basidiomycota</taxon>
        <taxon>Agaricomycotina</taxon>
        <taxon>Tremellomycetes</taxon>
        <taxon>Tremellales</taxon>
        <taxon>Cryptococcaceae</taxon>
        <taxon>Cryptococcus</taxon>
    </lineage>
</organism>
<proteinExistence type="predicted"/>
<evidence type="ECO:0000313" key="2">
    <source>
        <dbReference type="Proteomes" id="UP000094065"/>
    </source>
</evidence>
<dbReference type="Proteomes" id="UP000094065">
    <property type="component" value="Unassembled WGS sequence"/>
</dbReference>
<gene>
    <name evidence="1" type="ORF">L202_02055</name>
</gene>
<dbReference type="RefSeq" id="XP_018995975.1">
    <property type="nucleotide sequence ID" value="XM_019135572.1"/>
</dbReference>
<evidence type="ECO:0000313" key="1">
    <source>
        <dbReference type="EMBL" id="ODN81656.1"/>
    </source>
</evidence>
<dbReference type="EMBL" id="AWGJ01000003">
    <property type="protein sequence ID" value="ODN81656.1"/>
    <property type="molecule type" value="Genomic_DNA"/>
</dbReference>
<reference evidence="1 2" key="1">
    <citation type="submission" date="2016-06" db="EMBL/GenBank/DDBJ databases">
        <title>Evolution of pathogenesis and genome organization in the Tremellales.</title>
        <authorList>
            <person name="Cuomo C."/>
            <person name="Litvintseva A."/>
            <person name="Heitman J."/>
            <person name="Chen Y."/>
            <person name="Sun S."/>
            <person name="Springer D."/>
            <person name="Dromer F."/>
            <person name="Young S."/>
            <person name="Zeng Q."/>
            <person name="Chapman S."/>
            <person name="Gujja S."/>
            <person name="Saif S."/>
            <person name="Birren B."/>
        </authorList>
    </citation>
    <scope>NUCLEOTIDE SEQUENCE [LARGE SCALE GENOMIC DNA]</scope>
    <source>
        <strain evidence="1 2">CBS 6039</strain>
    </source>
</reference>
<accession>A0A1E3I0Z3</accession>
<protein>
    <submittedName>
        <fullName evidence="1">Uncharacterized protein</fullName>
    </submittedName>
</protein>
<dbReference type="AlphaFoldDB" id="A0A1E3I0Z3"/>
<name>A0A1E3I0Z3_9TREE</name>
<comment type="caution">
    <text evidence="1">The sequence shown here is derived from an EMBL/GenBank/DDBJ whole genome shotgun (WGS) entry which is preliminary data.</text>
</comment>